<dbReference type="PANTHER" id="PTHR45755:SF4">
    <property type="entry name" value="ZINC TRANSPORTER 7"/>
    <property type="match status" value="1"/>
</dbReference>
<keyword evidence="5 8" id="KW-1133">Transmembrane helix</keyword>
<feature type="transmembrane region" description="Helical" evidence="8">
    <location>
        <begin position="196"/>
        <end position="214"/>
    </location>
</feature>
<feature type="transmembrane region" description="Helical" evidence="8">
    <location>
        <begin position="418"/>
        <end position="438"/>
    </location>
</feature>
<dbReference type="Pfam" id="PF01545">
    <property type="entry name" value="Cation_efflux"/>
    <property type="match status" value="1"/>
</dbReference>
<feature type="transmembrane region" description="Helical" evidence="8">
    <location>
        <begin position="221"/>
        <end position="239"/>
    </location>
</feature>
<dbReference type="NCBIfam" id="TIGR01297">
    <property type="entry name" value="CDF"/>
    <property type="match status" value="1"/>
</dbReference>
<reference evidence="11" key="2">
    <citation type="journal article" date="2021" name="Sci. Data">
        <title>Chromosome-scale genome sequencing, assembly and annotation of six genomes from subfamily Leishmaniinae.</title>
        <authorList>
            <person name="Almutairi H."/>
            <person name="Urbaniak M.D."/>
            <person name="Bates M.D."/>
            <person name="Jariyapan N."/>
            <person name="Kwakye-Nuako G."/>
            <person name="Thomaz Soccol V."/>
            <person name="Al-Salem W.S."/>
            <person name="Dillon R.J."/>
            <person name="Bates P.A."/>
            <person name="Gatherer D."/>
        </authorList>
    </citation>
    <scope>NUCLEOTIDE SEQUENCE [LARGE SCALE GENOMIC DNA]</scope>
</reference>
<keyword evidence="4 8" id="KW-0812">Transmembrane</keyword>
<feature type="transmembrane region" description="Helical" evidence="8">
    <location>
        <begin position="347"/>
        <end position="363"/>
    </location>
</feature>
<dbReference type="GO" id="GO:0016020">
    <property type="term" value="C:membrane"/>
    <property type="evidence" value="ECO:0007669"/>
    <property type="project" value="UniProtKB-SubCell"/>
</dbReference>
<evidence type="ECO:0000256" key="3">
    <source>
        <dbReference type="ARBA" id="ARBA00022448"/>
    </source>
</evidence>
<feature type="transmembrane region" description="Helical" evidence="8">
    <location>
        <begin position="89"/>
        <end position="105"/>
    </location>
</feature>
<dbReference type="GO" id="GO:0006882">
    <property type="term" value="P:intracellular zinc ion homeostasis"/>
    <property type="evidence" value="ECO:0007669"/>
    <property type="project" value="InterPro"/>
</dbReference>
<dbReference type="GO" id="GO:0005794">
    <property type="term" value="C:Golgi apparatus"/>
    <property type="evidence" value="ECO:0007669"/>
    <property type="project" value="TreeGrafter"/>
</dbReference>
<protein>
    <recommendedName>
        <fullName evidence="9">Cation efflux protein transmembrane domain-containing protein</fullName>
    </recommendedName>
</protein>
<dbReference type="Gene3D" id="1.20.1510.10">
    <property type="entry name" value="Cation efflux protein transmembrane domain"/>
    <property type="match status" value="1"/>
</dbReference>
<keyword evidence="3" id="KW-0813">Transport</keyword>
<reference evidence="11" key="1">
    <citation type="journal article" date="2021" name="Microbiol. Resour. Announc.">
        <title>LGAAP: Leishmaniinae Genome Assembly and Annotation Pipeline.</title>
        <authorList>
            <person name="Almutairi H."/>
            <person name="Urbaniak M.D."/>
            <person name="Bates M.D."/>
            <person name="Jariyapan N."/>
            <person name="Kwakye-Nuako G."/>
            <person name="Thomaz-Soccol V."/>
            <person name="Al-Salem W.S."/>
            <person name="Dillon R.J."/>
            <person name="Bates P.A."/>
            <person name="Gatherer D."/>
        </authorList>
    </citation>
    <scope>NUCLEOTIDE SEQUENCE [LARGE SCALE GENOMIC DNA]</scope>
</reference>
<dbReference type="AlphaFoldDB" id="A0A836HEG1"/>
<evidence type="ECO:0000313" key="10">
    <source>
        <dbReference type="EMBL" id="KAG5475360.1"/>
    </source>
</evidence>
<accession>A0A836HEG1</accession>
<dbReference type="PANTHER" id="PTHR45755">
    <property type="match status" value="1"/>
</dbReference>
<feature type="transmembrane region" description="Helical" evidence="8">
    <location>
        <begin position="384"/>
        <end position="403"/>
    </location>
</feature>
<dbReference type="InterPro" id="IPR027469">
    <property type="entry name" value="Cation_efflux_TMD_sf"/>
</dbReference>
<comment type="caution">
    <text evidence="10">The sequence shown here is derived from an EMBL/GenBank/DDBJ whole genome shotgun (WGS) entry which is preliminary data.</text>
</comment>
<evidence type="ECO:0000256" key="7">
    <source>
        <dbReference type="ARBA" id="ARBA00023136"/>
    </source>
</evidence>
<dbReference type="KEGG" id="lmat:92513527"/>
<feature type="transmembrane region" description="Helical" evidence="8">
    <location>
        <begin position="29"/>
        <end position="46"/>
    </location>
</feature>
<evidence type="ECO:0000256" key="2">
    <source>
        <dbReference type="ARBA" id="ARBA00008873"/>
    </source>
</evidence>
<sequence>MACPAVALSLVASVCLVFTYHCAKLSGTSIVWLSSFAAVLFFLARLPRIIGSKAAAHDPPRDKGRLLSACACALFFTSASYGLATLGPLRFACAFACGSCMLYIARIRRSSRHRKMACAVASYVILAFTSDPASATGSSAIFGPVGVLSTSCAVYLSTKDAVKTDQTALLLAAGGLSLVGFATTIAQHSPISENEMLLLLLYCISGIILATCAISGLSPQLTIPTIVATVAGMSAASVACGESVFPSAYGWESLALVFCVGLIYFAHRGLTFTDSPAVSLSSVSVNAAQLLKKTDHNHEGSSAIATLLSNSRERRLFIFLLLTIAIMFLEFIYGFTVNSLGLISDSFHMLLDGTSIAIGLYAAHAASWRPNEKTHPFGYARYEVLGGFVNGVLLLFIAIYVMVESIQRFVDPPAIEGSYLLLVSVVGLAVNVVGILFFHDAHGHSHSHSHGEGIGGKVDHNMRGVYLHILADLLGSVSVIISSILIHLFGLWIADPIFSAISATLILLSAFPLLEETGKVLVLSAPDHESNYSDALREVLLATALLQEVGCPKLWMHSTPPRELTICTVAGKLRSNIEYTSARKRITEVALAHMERHLDVHNVSFVLHLE</sequence>
<feature type="transmembrane region" description="Helical" evidence="8">
    <location>
        <begin position="168"/>
        <end position="190"/>
    </location>
</feature>
<comment type="similarity">
    <text evidence="2">Belongs to the cation diffusion facilitator (CDF) transporter (TC 2.A.4) family. SLC30A subfamily.</text>
</comment>
<dbReference type="SUPFAM" id="SSF161111">
    <property type="entry name" value="Cation efflux protein transmembrane domain-like"/>
    <property type="match status" value="1"/>
</dbReference>
<keyword evidence="6" id="KW-0406">Ion transport</keyword>
<feature type="domain" description="Cation efflux protein transmembrane" evidence="9">
    <location>
        <begin position="316"/>
        <end position="522"/>
    </location>
</feature>
<evidence type="ECO:0000256" key="4">
    <source>
        <dbReference type="ARBA" id="ARBA00022692"/>
    </source>
</evidence>
<name>A0A836HEG1_9TRYP</name>
<proteinExistence type="inferred from homology"/>
<dbReference type="GeneID" id="92513527"/>
<feature type="transmembrane region" description="Helical" evidence="8">
    <location>
        <begin position="316"/>
        <end position="335"/>
    </location>
</feature>
<dbReference type="InterPro" id="IPR045316">
    <property type="entry name" value="Msc2-like"/>
</dbReference>
<comment type="subcellular location">
    <subcellularLocation>
        <location evidence="1">Membrane</location>
        <topology evidence="1">Multi-pass membrane protein</topology>
    </subcellularLocation>
</comment>
<feature type="transmembrane region" description="Helical" evidence="8">
    <location>
        <begin position="496"/>
        <end position="514"/>
    </location>
</feature>
<keyword evidence="11" id="KW-1185">Reference proteome</keyword>
<dbReference type="Proteomes" id="UP000673552">
    <property type="component" value="Unassembled WGS sequence"/>
</dbReference>
<feature type="transmembrane region" description="Helical" evidence="8">
    <location>
        <begin position="245"/>
        <end position="266"/>
    </location>
</feature>
<dbReference type="GO" id="GO:0005385">
    <property type="term" value="F:zinc ion transmembrane transporter activity"/>
    <property type="evidence" value="ECO:0007669"/>
    <property type="project" value="InterPro"/>
</dbReference>
<evidence type="ECO:0000313" key="11">
    <source>
        <dbReference type="Proteomes" id="UP000673552"/>
    </source>
</evidence>
<evidence type="ECO:0000256" key="8">
    <source>
        <dbReference type="SAM" id="Phobius"/>
    </source>
</evidence>
<dbReference type="RefSeq" id="XP_067177625.1">
    <property type="nucleotide sequence ID" value="XM_067321015.1"/>
</dbReference>
<gene>
    <name evidence="10" type="ORF">LSCM1_03473</name>
</gene>
<dbReference type="OrthoDB" id="78669at2759"/>
<evidence type="ECO:0000256" key="1">
    <source>
        <dbReference type="ARBA" id="ARBA00004141"/>
    </source>
</evidence>
<organism evidence="10 11">
    <name type="scientific">Leishmania martiniquensis</name>
    <dbReference type="NCBI Taxonomy" id="1580590"/>
    <lineage>
        <taxon>Eukaryota</taxon>
        <taxon>Discoba</taxon>
        <taxon>Euglenozoa</taxon>
        <taxon>Kinetoplastea</taxon>
        <taxon>Metakinetoplastina</taxon>
        <taxon>Trypanosomatida</taxon>
        <taxon>Trypanosomatidae</taxon>
        <taxon>Leishmaniinae</taxon>
        <taxon>Leishmania</taxon>
    </lineage>
</organism>
<feature type="transmembrane region" description="Helical" evidence="8">
    <location>
        <begin position="465"/>
        <end position="490"/>
    </location>
</feature>
<dbReference type="EMBL" id="JAFEUZ010000027">
    <property type="protein sequence ID" value="KAG5475360.1"/>
    <property type="molecule type" value="Genomic_DNA"/>
</dbReference>
<evidence type="ECO:0000259" key="9">
    <source>
        <dbReference type="Pfam" id="PF01545"/>
    </source>
</evidence>
<evidence type="ECO:0000256" key="5">
    <source>
        <dbReference type="ARBA" id="ARBA00022989"/>
    </source>
</evidence>
<dbReference type="InterPro" id="IPR002524">
    <property type="entry name" value="Cation_efflux"/>
</dbReference>
<keyword evidence="7 8" id="KW-0472">Membrane</keyword>
<dbReference type="InterPro" id="IPR058533">
    <property type="entry name" value="Cation_efflux_TM"/>
</dbReference>
<evidence type="ECO:0000256" key="6">
    <source>
        <dbReference type="ARBA" id="ARBA00023065"/>
    </source>
</evidence>